<keyword evidence="6" id="KW-1185">Reference proteome</keyword>
<dbReference type="InterPro" id="IPR050325">
    <property type="entry name" value="Prot/Nucl_acid_deglycase"/>
</dbReference>
<keyword evidence="2" id="KW-0456">Lyase</keyword>
<dbReference type="InterPro" id="IPR002818">
    <property type="entry name" value="DJ-1/PfpI"/>
</dbReference>
<dbReference type="Pfam" id="PF01965">
    <property type="entry name" value="DJ-1_PfpI"/>
    <property type="match status" value="1"/>
</dbReference>
<dbReference type="SUPFAM" id="SSF52317">
    <property type="entry name" value="Class I glutamine amidotransferase-like"/>
    <property type="match status" value="1"/>
</dbReference>
<dbReference type="PANTHER" id="PTHR48094">
    <property type="entry name" value="PROTEIN/NUCLEIC ACID DEGLYCASE DJ-1-RELATED"/>
    <property type="match status" value="1"/>
</dbReference>
<organism evidence="5 6">
    <name type="scientific">Durusdinium trenchii</name>
    <dbReference type="NCBI Taxonomy" id="1381693"/>
    <lineage>
        <taxon>Eukaryota</taxon>
        <taxon>Sar</taxon>
        <taxon>Alveolata</taxon>
        <taxon>Dinophyceae</taxon>
        <taxon>Suessiales</taxon>
        <taxon>Symbiodiniaceae</taxon>
        <taxon>Durusdinium</taxon>
    </lineage>
</organism>
<keyword evidence="1" id="KW-0346">Stress response</keyword>
<evidence type="ECO:0000256" key="1">
    <source>
        <dbReference type="ARBA" id="ARBA00023016"/>
    </source>
</evidence>
<gene>
    <name evidence="5" type="ORF">SCF082_LOCUS46173</name>
</gene>
<dbReference type="Gene3D" id="3.40.50.880">
    <property type="match status" value="1"/>
</dbReference>
<dbReference type="Proteomes" id="UP001642464">
    <property type="component" value="Unassembled WGS sequence"/>
</dbReference>
<comment type="caution">
    <text evidence="5">The sequence shown here is derived from an EMBL/GenBank/DDBJ whole genome shotgun (WGS) entry which is preliminary data.</text>
</comment>
<dbReference type="EMBL" id="CAXAMM010041305">
    <property type="protein sequence ID" value="CAK9098544.1"/>
    <property type="molecule type" value="Genomic_DNA"/>
</dbReference>
<proteinExistence type="inferred from homology"/>
<protein>
    <submittedName>
        <fullName evidence="5">Glutathione-independent glyoxalase HSP31 (Glyoxalase 3 homolog 1) (Heat shock protein 31)</fullName>
    </submittedName>
</protein>
<reference evidence="5 6" key="1">
    <citation type="submission" date="2024-02" db="EMBL/GenBank/DDBJ databases">
        <authorList>
            <person name="Chen Y."/>
            <person name="Shah S."/>
            <person name="Dougan E. K."/>
            <person name="Thang M."/>
            <person name="Chan C."/>
        </authorList>
    </citation>
    <scope>NUCLEOTIDE SEQUENCE [LARGE SCALE GENOMIC DNA]</scope>
</reference>
<evidence type="ECO:0000313" key="6">
    <source>
        <dbReference type="Proteomes" id="UP001642464"/>
    </source>
</evidence>
<dbReference type="CDD" id="cd03141">
    <property type="entry name" value="GATase1_Hsp31_like"/>
    <property type="match status" value="1"/>
</dbReference>
<sequence>MAAKKVLLVLTSNDKLGEGGDQTGWYLPELAHPFEVFSKAGFAMTLASPKGGVAPIDLGSVDASKEDIVSVEFWNNPDKKKLTEETVPLAEVKAEDFDALFVVGGFGTMWDLPDNEDLQKLIRDIYEKNGVISAVCHGPCALVNVTLSDGSALVKDKQVAAFTNEEEDAVQRRSIVPWTCEDKMMERGAIYTKRGVFQDHSIVDGRLITGQNPPSANSTAASVVKALSAA</sequence>
<evidence type="ECO:0000256" key="2">
    <source>
        <dbReference type="ARBA" id="ARBA00023239"/>
    </source>
</evidence>
<comment type="similarity">
    <text evidence="3">Belongs to the peptidase C56 family. HSP31-like subfamily.</text>
</comment>
<dbReference type="InterPro" id="IPR029062">
    <property type="entry name" value="Class_I_gatase-like"/>
</dbReference>
<dbReference type="PANTHER" id="PTHR48094:SF11">
    <property type="entry name" value="GLUTATHIONE-INDEPENDENT GLYOXALASE HSP31-RELATED"/>
    <property type="match status" value="1"/>
</dbReference>
<evidence type="ECO:0000313" key="5">
    <source>
        <dbReference type="EMBL" id="CAK9098544.1"/>
    </source>
</evidence>
<accession>A0ABP0RE79</accession>
<feature type="domain" description="DJ-1/PfpI" evidence="4">
    <location>
        <begin position="29"/>
        <end position="225"/>
    </location>
</feature>
<evidence type="ECO:0000259" key="4">
    <source>
        <dbReference type="Pfam" id="PF01965"/>
    </source>
</evidence>
<evidence type="ECO:0000256" key="3">
    <source>
        <dbReference type="ARBA" id="ARBA00038493"/>
    </source>
</evidence>
<name>A0ABP0RE79_9DINO</name>